<proteinExistence type="predicted"/>
<evidence type="ECO:0000313" key="2">
    <source>
        <dbReference type="Proteomes" id="UP000199297"/>
    </source>
</evidence>
<accession>A0A1H7MSB8</accession>
<gene>
    <name evidence="1" type="ORF">SAMN05216262_106117</name>
</gene>
<dbReference type="EMBL" id="FOBI01000006">
    <property type="protein sequence ID" value="SEL14190.1"/>
    <property type="molecule type" value="Genomic_DNA"/>
</dbReference>
<keyword evidence="2" id="KW-1185">Reference proteome</keyword>
<dbReference type="STRING" id="641665.GCA_002104455_03293"/>
<dbReference type="AlphaFoldDB" id="A0A1H7MSB8"/>
<name>A0A1H7MSB8_9GAMM</name>
<organism evidence="1 2">
    <name type="scientific">Colwellia chukchiensis</name>
    <dbReference type="NCBI Taxonomy" id="641665"/>
    <lineage>
        <taxon>Bacteria</taxon>
        <taxon>Pseudomonadati</taxon>
        <taxon>Pseudomonadota</taxon>
        <taxon>Gammaproteobacteria</taxon>
        <taxon>Alteromonadales</taxon>
        <taxon>Colwelliaceae</taxon>
        <taxon>Colwellia</taxon>
    </lineage>
</organism>
<reference evidence="2" key="1">
    <citation type="submission" date="2016-10" db="EMBL/GenBank/DDBJ databases">
        <authorList>
            <person name="Varghese N."/>
            <person name="Submissions S."/>
        </authorList>
    </citation>
    <scope>NUCLEOTIDE SEQUENCE [LARGE SCALE GENOMIC DNA]</scope>
    <source>
        <strain evidence="2">CGMCC 1.9127</strain>
    </source>
</reference>
<evidence type="ECO:0000313" key="1">
    <source>
        <dbReference type="EMBL" id="SEL14190.1"/>
    </source>
</evidence>
<sequence>MRRQTAVNSLTGQLVVWKWFALLAQKISNIAAKLNHLDLAFCVTHTCHSAVLLRDNEFNNNKFTTPLTVKSITTNQIQHKIQ</sequence>
<dbReference type="Proteomes" id="UP000199297">
    <property type="component" value="Unassembled WGS sequence"/>
</dbReference>
<protein>
    <submittedName>
        <fullName evidence="1">Uncharacterized protein</fullName>
    </submittedName>
</protein>